<dbReference type="SUPFAM" id="SSF81383">
    <property type="entry name" value="F-box domain"/>
    <property type="match status" value="1"/>
</dbReference>
<dbReference type="InterPro" id="IPR042508">
    <property type="entry name" value="FBXW5"/>
</dbReference>
<dbReference type="CDD" id="cd22132">
    <property type="entry name" value="F-box_FBXW5"/>
    <property type="match status" value="1"/>
</dbReference>
<dbReference type="HOGENOM" id="CLU_021121_0_0_1"/>
<dbReference type="Proteomes" id="UP000009046">
    <property type="component" value="Unassembled WGS sequence"/>
</dbReference>
<dbReference type="SUPFAM" id="SSF50978">
    <property type="entry name" value="WD40 repeat-like"/>
    <property type="match status" value="1"/>
</dbReference>
<dbReference type="InterPro" id="IPR036047">
    <property type="entry name" value="F-box-like_dom_sf"/>
</dbReference>
<dbReference type="RefSeq" id="XP_002424580.1">
    <property type="nucleotide sequence ID" value="XM_002424535.1"/>
</dbReference>
<dbReference type="PANTHER" id="PTHR20995:SF17">
    <property type="entry name" value="F-BOX_WD REPEAT-CONTAINING PROTEIN 5"/>
    <property type="match status" value="1"/>
</dbReference>
<proteinExistence type="predicted"/>
<dbReference type="Gene3D" id="1.20.1280.50">
    <property type="match status" value="1"/>
</dbReference>
<reference evidence="3" key="2">
    <citation type="submission" date="2007-04" db="EMBL/GenBank/DDBJ databases">
        <title>The genome of the human body louse.</title>
        <authorList>
            <consortium name="The Human Body Louse Genome Consortium"/>
            <person name="Kirkness E."/>
            <person name="Walenz B."/>
            <person name="Hass B."/>
            <person name="Bruggner R."/>
            <person name="Strausberg R."/>
        </authorList>
    </citation>
    <scope>NUCLEOTIDE SEQUENCE</scope>
    <source>
        <strain evidence="3">USDA</strain>
    </source>
</reference>
<accession>E0VEN6</accession>
<feature type="repeat" description="WD" evidence="1">
    <location>
        <begin position="105"/>
        <end position="137"/>
    </location>
</feature>
<dbReference type="EMBL" id="AAZO01001581">
    <property type="status" value="NOT_ANNOTATED_CDS"/>
    <property type="molecule type" value="Genomic_DNA"/>
</dbReference>
<dbReference type="Pfam" id="PF00400">
    <property type="entry name" value="WD40"/>
    <property type="match status" value="2"/>
</dbReference>
<dbReference type="GO" id="GO:0019005">
    <property type="term" value="C:SCF ubiquitin ligase complex"/>
    <property type="evidence" value="ECO:0007669"/>
    <property type="project" value="InterPro"/>
</dbReference>
<evidence type="ECO:0000313" key="3">
    <source>
        <dbReference type="EMBL" id="EEB11842.1"/>
    </source>
</evidence>
<dbReference type="SMART" id="SM00256">
    <property type="entry name" value="FBOX"/>
    <property type="match status" value="1"/>
</dbReference>
<dbReference type="InterPro" id="IPR015943">
    <property type="entry name" value="WD40/YVTN_repeat-like_dom_sf"/>
</dbReference>
<evidence type="ECO:0000256" key="1">
    <source>
        <dbReference type="PROSITE-ProRule" id="PRU00221"/>
    </source>
</evidence>
<dbReference type="InterPro" id="IPR001810">
    <property type="entry name" value="F-box_dom"/>
</dbReference>
<keyword evidence="1" id="KW-0853">WD repeat</keyword>
<dbReference type="FunCoup" id="E0VEN6">
    <property type="interactions" value="70"/>
</dbReference>
<organism>
    <name type="scientific">Pediculus humanus subsp. corporis</name>
    <name type="common">Body louse</name>
    <dbReference type="NCBI Taxonomy" id="121224"/>
    <lineage>
        <taxon>Eukaryota</taxon>
        <taxon>Metazoa</taxon>
        <taxon>Ecdysozoa</taxon>
        <taxon>Arthropoda</taxon>
        <taxon>Hexapoda</taxon>
        <taxon>Insecta</taxon>
        <taxon>Pterygota</taxon>
        <taxon>Neoptera</taxon>
        <taxon>Paraneoptera</taxon>
        <taxon>Psocodea</taxon>
        <taxon>Troctomorpha</taxon>
        <taxon>Phthiraptera</taxon>
        <taxon>Anoplura</taxon>
        <taxon>Pediculidae</taxon>
        <taxon>Pediculus</taxon>
    </lineage>
</organism>
<dbReference type="PROSITE" id="PS50082">
    <property type="entry name" value="WD_REPEATS_2"/>
    <property type="match status" value="2"/>
</dbReference>
<dbReference type="PROSITE" id="PS50181">
    <property type="entry name" value="FBOX"/>
    <property type="match status" value="1"/>
</dbReference>
<dbReference type="InParanoid" id="E0VEN6"/>
<dbReference type="EnsemblMetazoa" id="PHUM136920-RA">
    <property type="protein sequence ID" value="PHUM136920-PA"/>
    <property type="gene ID" value="PHUM136920"/>
</dbReference>
<dbReference type="SMART" id="SM00320">
    <property type="entry name" value="WD40"/>
    <property type="match status" value="3"/>
</dbReference>
<dbReference type="GO" id="GO:0080008">
    <property type="term" value="C:Cul4-RING E3 ubiquitin ligase complex"/>
    <property type="evidence" value="ECO:0007669"/>
    <property type="project" value="InterPro"/>
</dbReference>
<keyword evidence="5" id="KW-1185">Reference proteome</keyword>
<evidence type="ECO:0000259" key="2">
    <source>
        <dbReference type="PROSITE" id="PS50181"/>
    </source>
</evidence>
<dbReference type="AlphaFoldDB" id="E0VEN6"/>
<dbReference type="InterPro" id="IPR036322">
    <property type="entry name" value="WD40_repeat_dom_sf"/>
</dbReference>
<name>E0VEN6_PEDHC</name>
<feature type="domain" description="F-box" evidence="2">
    <location>
        <begin position="20"/>
        <end position="66"/>
    </location>
</feature>
<dbReference type="Pfam" id="PF12937">
    <property type="entry name" value="F-box-like"/>
    <property type="match status" value="1"/>
</dbReference>
<protein>
    <recommendedName>
        <fullName evidence="2">F-box domain-containing protein</fullName>
    </recommendedName>
</protein>
<dbReference type="GO" id="GO:0016567">
    <property type="term" value="P:protein ubiquitination"/>
    <property type="evidence" value="ECO:0007669"/>
    <property type="project" value="InterPro"/>
</dbReference>
<feature type="repeat" description="WD" evidence="1">
    <location>
        <begin position="583"/>
        <end position="615"/>
    </location>
</feature>
<dbReference type="PROSITE" id="PS50294">
    <property type="entry name" value="WD_REPEATS_REGION"/>
    <property type="match status" value="2"/>
</dbReference>
<reference evidence="4" key="3">
    <citation type="submission" date="2020-05" db="UniProtKB">
        <authorList>
            <consortium name="EnsemblMetazoa"/>
        </authorList>
    </citation>
    <scope>IDENTIFICATION</scope>
    <source>
        <strain evidence="4">USDA</strain>
    </source>
</reference>
<reference evidence="3" key="1">
    <citation type="submission" date="2007-04" db="EMBL/GenBank/DDBJ databases">
        <title>Annotation of Pediculus humanus corporis strain USDA.</title>
        <authorList>
            <person name="Kirkness E."/>
            <person name="Hannick L."/>
            <person name="Hass B."/>
            <person name="Bruggner R."/>
            <person name="Lawson D."/>
            <person name="Bidwell S."/>
            <person name="Joardar V."/>
            <person name="Caler E."/>
            <person name="Walenz B."/>
            <person name="Inman J."/>
            <person name="Schobel S."/>
            <person name="Galinsky K."/>
            <person name="Amedeo P."/>
            <person name="Strausberg R."/>
        </authorList>
    </citation>
    <scope>NUCLEOTIDE SEQUENCE</scope>
    <source>
        <strain evidence="3">USDA</strain>
    </source>
</reference>
<dbReference type="OMA" id="NPRDSEM"/>
<sequence>MSLLHTIKPTDDDLTAIKYIGDWEFIPESVLIHIFQYLSPKELINAGLTCKSWNRVSYDDYLWKNHFCINFKVDHNIKILSRKYSWYEEYKRLIYHLPVVQTEILKNHTHQVLHVSFAHNGQLFATCSKDGFILVWNSKYPADIKYNQDMKILGWKFTQFSQFNQSDELLLVSGVCLETPLCTSGEIAVFSLEGKIVNKPYDVFGTWYSENYLLSGNIFCLGNLITCSILKLNKASQETSSEYIPIISHLFKFYNKNASSIRGILVANCFKRDDDKNNLENSEISHILMDFKDGSPVYQNDDNHDVHLEKIKESDKSLQINTSTEEFHENIDYSQKDGNTIYDNETDEKIEITKRNKSQDSNCTDNVIEENETYQLPTINNDDDDDECSEENDEPNFEKLLIFTTGSETFAPHQIGFKKIKPIIFPKEMEPGPTLAQRIAEKEKKKTESSSTPEPEINWQDFDSIEEKFDKADHLIDLHGHIIGMALSPDHRYLYVNNRPWPQGCVIRNPLNPPPIAQEIDIHIIDLITMKEVGTMLRAHKAYTPNNACFFIFLNVCNEYVASGAEDKHGYIWDRYYGICLAKYPHDDVVNSVAFNPCDSEMLVTASDDFTIKIWRSKHKVKHDLKIENISNLPKASEIKKNSI</sequence>
<dbReference type="KEGG" id="phu:Phum_PHUM136920"/>
<dbReference type="eggNOG" id="ENOG502QTGQ">
    <property type="taxonomic scope" value="Eukaryota"/>
</dbReference>
<dbReference type="STRING" id="121224.E0VEN6"/>
<dbReference type="InterPro" id="IPR001680">
    <property type="entry name" value="WD40_rpt"/>
</dbReference>
<dbReference type="EMBL" id="DS235093">
    <property type="protein sequence ID" value="EEB11842.1"/>
    <property type="molecule type" value="Genomic_DNA"/>
</dbReference>
<dbReference type="PANTHER" id="PTHR20995">
    <property type="entry name" value="F-BOX/WD REPEAT-CONTAINING PROTEIN 5"/>
    <property type="match status" value="1"/>
</dbReference>
<evidence type="ECO:0000313" key="5">
    <source>
        <dbReference type="Proteomes" id="UP000009046"/>
    </source>
</evidence>
<gene>
    <name evidence="4" type="primary">8234257</name>
    <name evidence="3" type="ORF">Phum_PHUM136920</name>
</gene>
<evidence type="ECO:0000313" key="4">
    <source>
        <dbReference type="EnsemblMetazoa" id="PHUM136920-PA"/>
    </source>
</evidence>
<dbReference type="CTD" id="8234257"/>
<dbReference type="Gene3D" id="2.130.10.10">
    <property type="entry name" value="YVTN repeat-like/Quinoprotein amine dehydrogenase"/>
    <property type="match status" value="2"/>
</dbReference>
<dbReference type="OrthoDB" id="192402at2759"/>
<dbReference type="VEuPathDB" id="VectorBase:PHUM136920"/>
<dbReference type="GeneID" id="8234257"/>